<accession>A0A5P8FT24</accession>
<dbReference type="EMBL" id="MN335248">
    <property type="protein sequence ID" value="QFQ33306.1"/>
    <property type="molecule type" value="Genomic_DNA"/>
</dbReference>
<evidence type="ECO:0000313" key="2">
    <source>
        <dbReference type="Proteomes" id="UP000464311"/>
    </source>
</evidence>
<gene>
    <name evidence="1" type="ORF">XaF13_p09</name>
</gene>
<sequence length="80" mass="8784">MTLFLAEIRLPGTLVAVGVSGFADRALRSVAIINDHSRAMQQVSDQNRMSHGSMVLPSGVKKWWPWKPKPAQGPARSTRS</sequence>
<proteinExistence type="predicted"/>
<evidence type="ECO:0000313" key="1">
    <source>
        <dbReference type="EMBL" id="QFQ33306.1"/>
    </source>
</evidence>
<reference evidence="1 2" key="1">
    <citation type="submission" date="2019-08" db="EMBL/GenBank/DDBJ databases">
        <title>Complete genome sequence of XaF13 a new phage of Xanthomonas vesicatoria.</title>
        <authorList>
            <person name="Solis-Sanchez A."/>
            <person name="Quinones-Aguilar E."/>
            <person name="Vega-Arreguin J."/>
            <person name="Fraire-Velazquez S."/>
            <person name="Rincon-Enriquez G."/>
        </authorList>
    </citation>
    <scope>NUCLEOTIDE SEQUENCE [LARGE SCALE GENOMIC DNA]</scope>
</reference>
<organism evidence="1 2">
    <name type="scientific">Vibrio phage XacF13</name>
    <dbReference type="NCBI Taxonomy" id="3071318"/>
    <lineage>
        <taxon>Viruses</taxon>
        <taxon>Monodnaviria</taxon>
        <taxon>Loebvirae</taxon>
        <taxon>Hofneiviricota</taxon>
        <taxon>Faserviricetes</taxon>
        <taxon>Tubulavirales</taxon>
        <taxon>Inoviridae</taxon>
        <taxon>Xylivirus</taxon>
        <taxon>Xylivirus XacF13</taxon>
    </lineage>
</organism>
<name>A0A5P8FT24_9VIRU</name>
<dbReference type="Proteomes" id="UP000464311">
    <property type="component" value="Segment"/>
</dbReference>
<protein>
    <submittedName>
        <fullName evidence="1">Uncharacterized protein</fullName>
    </submittedName>
</protein>
<keyword evidence="2" id="KW-1185">Reference proteome</keyword>